<dbReference type="EMBL" id="CM042016">
    <property type="protein sequence ID" value="KAI3698599.1"/>
    <property type="molecule type" value="Genomic_DNA"/>
</dbReference>
<reference evidence="1 2" key="2">
    <citation type="journal article" date="2022" name="Mol. Ecol. Resour.">
        <title>The genomes of chicory, endive, great burdock and yacon provide insights into Asteraceae paleo-polyploidization history and plant inulin production.</title>
        <authorList>
            <person name="Fan W."/>
            <person name="Wang S."/>
            <person name="Wang H."/>
            <person name="Wang A."/>
            <person name="Jiang F."/>
            <person name="Liu H."/>
            <person name="Zhao H."/>
            <person name="Xu D."/>
            <person name="Zhang Y."/>
        </authorList>
    </citation>
    <scope>NUCLEOTIDE SEQUENCE [LARGE SCALE GENOMIC DNA]</scope>
    <source>
        <strain evidence="2">cv. Punajuju</strain>
        <tissue evidence="1">Leaves</tissue>
    </source>
</reference>
<proteinExistence type="predicted"/>
<dbReference type="Proteomes" id="UP001055811">
    <property type="component" value="Linkage Group LG08"/>
</dbReference>
<accession>A0ACB8ZLM9</accession>
<organism evidence="1 2">
    <name type="scientific">Cichorium intybus</name>
    <name type="common">Chicory</name>
    <dbReference type="NCBI Taxonomy" id="13427"/>
    <lineage>
        <taxon>Eukaryota</taxon>
        <taxon>Viridiplantae</taxon>
        <taxon>Streptophyta</taxon>
        <taxon>Embryophyta</taxon>
        <taxon>Tracheophyta</taxon>
        <taxon>Spermatophyta</taxon>
        <taxon>Magnoliopsida</taxon>
        <taxon>eudicotyledons</taxon>
        <taxon>Gunneridae</taxon>
        <taxon>Pentapetalae</taxon>
        <taxon>asterids</taxon>
        <taxon>campanulids</taxon>
        <taxon>Asterales</taxon>
        <taxon>Asteraceae</taxon>
        <taxon>Cichorioideae</taxon>
        <taxon>Cichorieae</taxon>
        <taxon>Cichoriinae</taxon>
        <taxon>Cichorium</taxon>
    </lineage>
</organism>
<evidence type="ECO:0000313" key="1">
    <source>
        <dbReference type="EMBL" id="KAI3698599.1"/>
    </source>
</evidence>
<keyword evidence="2" id="KW-1185">Reference proteome</keyword>
<gene>
    <name evidence="1" type="ORF">L2E82_42260</name>
</gene>
<evidence type="ECO:0000313" key="2">
    <source>
        <dbReference type="Proteomes" id="UP001055811"/>
    </source>
</evidence>
<sequence length="126" mass="14266">MTTSASTPHRAGPNRQGRESNPEVDLRATIAEEVSRALREAVPLIVEQNRDIIAKMMEERLNTNRRAEEGCYLIQVVISRLFLLWSFERFDVTANKLDNTLALEMMGSDHVLVNDGYGDCLIYIAL</sequence>
<protein>
    <submittedName>
        <fullName evidence="1">Uncharacterized protein</fullName>
    </submittedName>
</protein>
<reference evidence="2" key="1">
    <citation type="journal article" date="2022" name="Mol. Ecol. Resour.">
        <title>The genomes of chicory, endive, great burdock and yacon provide insights into Asteraceae palaeo-polyploidization history and plant inulin production.</title>
        <authorList>
            <person name="Fan W."/>
            <person name="Wang S."/>
            <person name="Wang H."/>
            <person name="Wang A."/>
            <person name="Jiang F."/>
            <person name="Liu H."/>
            <person name="Zhao H."/>
            <person name="Xu D."/>
            <person name="Zhang Y."/>
        </authorList>
    </citation>
    <scope>NUCLEOTIDE SEQUENCE [LARGE SCALE GENOMIC DNA]</scope>
    <source>
        <strain evidence="2">cv. Punajuju</strain>
    </source>
</reference>
<comment type="caution">
    <text evidence="1">The sequence shown here is derived from an EMBL/GenBank/DDBJ whole genome shotgun (WGS) entry which is preliminary data.</text>
</comment>
<name>A0ACB8ZLM9_CICIN</name>